<protein>
    <submittedName>
        <fullName evidence="2">Uncharacterized protein</fullName>
    </submittedName>
</protein>
<evidence type="ECO:0000313" key="2">
    <source>
        <dbReference type="EMBL" id="AIM40065.1"/>
    </source>
</evidence>
<organism evidence="2">
    <name type="scientific">Bacteroides fragilis</name>
    <dbReference type="NCBI Taxonomy" id="817"/>
    <lineage>
        <taxon>Bacteria</taxon>
        <taxon>Pseudomonadati</taxon>
        <taxon>Bacteroidota</taxon>
        <taxon>Bacteroidia</taxon>
        <taxon>Bacteroidales</taxon>
        <taxon>Bacteroidaceae</taxon>
        <taxon>Bacteroides</taxon>
    </lineage>
</organism>
<feature type="region of interest" description="Disordered" evidence="1">
    <location>
        <begin position="248"/>
        <end position="280"/>
    </location>
</feature>
<feature type="region of interest" description="Disordered" evidence="1">
    <location>
        <begin position="132"/>
        <end position="209"/>
    </location>
</feature>
<feature type="compositionally biased region" description="Polar residues" evidence="1">
    <location>
        <begin position="146"/>
        <end position="168"/>
    </location>
</feature>
<feature type="compositionally biased region" description="Polar residues" evidence="1">
    <location>
        <begin position="181"/>
        <end position="191"/>
    </location>
</feature>
<evidence type="ECO:0000256" key="1">
    <source>
        <dbReference type="SAM" id="MobiDB-lite"/>
    </source>
</evidence>
<proteinExistence type="predicted"/>
<dbReference type="EMBL" id="KJ816753">
    <property type="protein sequence ID" value="AIM40065.1"/>
    <property type="molecule type" value="Genomic_DNA"/>
</dbReference>
<gene>
    <name evidence="2" type="primary">HMPREF1204_02932</name>
</gene>
<accession>A0A088F9H3</accession>
<sequence>MSNQSIKYGILLTKEQLDFLKDDRQGFQRMTAFDTFVSMASTKPSVYQKTGFSASLSIGQFAISTVELSALWKCDRKTAAKVVELFNQVGILSTERNNRTSIHTILCIAFWYVDGIKEAIKNPFYNRQAVTSATQEKPVSDAPSDTIYSSGGNLSNGIGQQKDSSVNPATADIPQPHVPASYNTASPSVNSHAIGDGLSDPSPIPQDFKQREEKGDTYFEYEVGQPSEDDYNLDEETPSVELLPPPVYDDEGCLLQPPADESIYEENTEWQDAHNTPRHS</sequence>
<name>A0A088F9H3_BACFG</name>
<reference evidence="2" key="1">
    <citation type="journal article" date="2014" name="Mob. Genet. Elements">
        <title>The Ellis Island Effect: A novel mobile element in a multi-drug resistant Bacteroides fragilis clinical isolate includes a mosaic of resistance genes from Gram-positive bacteria.</title>
        <authorList>
            <person name="Husain F."/>
            <person name="Veeranagouda Y."/>
            <person name="Boente R."/>
            <person name="Tang K."/>
            <person name="Mulato G."/>
            <person name="Wexler H.M."/>
        </authorList>
    </citation>
    <scope>NUCLEOTIDE SEQUENCE</scope>
    <source>
        <strain evidence="2">HMW 615</strain>
    </source>
</reference>
<dbReference type="AlphaFoldDB" id="A0A088F9H3"/>